<gene>
    <name evidence="3" type="ORF">AN1_LOCUS7452</name>
    <name evidence="2" type="ORF">C24_LOCUS7326</name>
</gene>
<proteinExistence type="predicted"/>
<dbReference type="OMA" id="MNDAKTC"/>
<accession>A0A5S9WXB7</accession>
<dbReference type="OrthoDB" id="1027617at2759"/>
<organism evidence="3 4">
    <name type="scientific">Arabidopsis thaliana</name>
    <name type="common">Mouse-ear cress</name>
    <dbReference type="NCBI Taxonomy" id="3702"/>
    <lineage>
        <taxon>Eukaryota</taxon>
        <taxon>Viridiplantae</taxon>
        <taxon>Streptophyta</taxon>
        <taxon>Embryophyta</taxon>
        <taxon>Tracheophyta</taxon>
        <taxon>Spermatophyta</taxon>
        <taxon>Magnoliopsida</taxon>
        <taxon>eudicotyledons</taxon>
        <taxon>Gunneridae</taxon>
        <taxon>Pentapetalae</taxon>
        <taxon>rosids</taxon>
        <taxon>malvids</taxon>
        <taxon>Brassicales</taxon>
        <taxon>Brassicaceae</taxon>
        <taxon>Camelineae</taxon>
        <taxon>Arabidopsis</taxon>
    </lineage>
</organism>
<dbReference type="Proteomes" id="UP000426265">
    <property type="component" value="Unassembled WGS sequence"/>
</dbReference>
<evidence type="ECO:0000313" key="3">
    <source>
        <dbReference type="EMBL" id="VYS51989.1"/>
    </source>
</evidence>
<dbReference type="KEGG" id="ath:AT2G04046"/>
<name>A0A654ERS1_ARATH</name>
<feature type="signal peptide" evidence="1">
    <location>
        <begin position="1"/>
        <end position="28"/>
    </location>
</feature>
<dbReference type="AlphaFoldDB" id="A0A654ERS1"/>
<accession>A0A654ERS1</accession>
<feature type="chain" id="PRO_5038308565" evidence="1">
    <location>
        <begin position="29"/>
        <end position="110"/>
    </location>
</feature>
<evidence type="ECO:0000313" key="4">
    <source>
        <dbReference type="Proteomes" id="UP000426265"/>
    </source>
</evidence>
<dbReference type="Proteomes" id="UP000434276">
    <property type="component" value="Unassembled WGS sequence"/>
</dbReference>
<evidence type="ECO:0000256" key="1">
    <source>
        <dbReference type="SAM" id="SignalP"/>
    </source>
</evidence>
<dbReference type="EMBL" id="CACSHJ010000088">
    <property type="protein sequence ID" value="CAA0356907.1"/>
    <property type="molecule type" value="Genomic_DNA"/>
</dbReference>
<evidence type="ECO:0000313" key="2">
    <source>
        <dbReference type="EMBL" id="CAA0356907.1"/>
    </source>
</evidence>
<sequence>MASKITIFFVLALVVVCTMMVCIPTATAELVLPCKTTYDCVNLPCLGRPPLCINGQCKCTTTLTHQAKLDNLRTMNDAKTCKYTSDCDPRMRYSCVSGSYICLNGFCTCT</sequence>
<evidence type="ECO:0000313" key="5">
    <source>
        <dbReference type="Proteomes" id="UP000434276"/>
    </source>
</evidence>
<keyword evidence="1" id="KW-0732">Signal</keyword>
<protein>
    <submittedName>
        <fullName evidence="3">Uncharacterized protein</fullName>
    </submittedName>
</protein>
<dbReference type="SMR" id="A0A654ERS1"/>
<dbReference type="EMBL" id="CACRSJ010000105">
    <property type="protein sequence ID" value="VYS51989.1"/>
    <property type="molecule type" value="Genomic_DNA"/>
</dbReference>
<dbReference type="ExpressionAtlas" id="A0A654ERS1">
    <property type="expression patterns" value="baseline and differential"/>
</dbReference>
<dbReference type="RefSeq" id="NP_001031317.1">
    <property type="nucleotide sequence ID" value="NM_001036240.2"/>
</dbReference>
<reference evidence="3 4" key="1">
    <citation type="submission" date="2019-11" db="EMBL/GenBank/DDBJ databases">
        <authorList>
            <person name="Jiao W.-B."/>
            <person name="Schneeberger K."/>
        </authorList>
    </citation>
    <scope>NUCLEOTIDE SEQUENCE [LARGE SCALE GENOMIC DNA]</scope>
    <source>
        <strain evidence="4">cv. An-1</strain>
        <strain evidence="5">cv. C24</strain>
    </source>
</reference>